<evidence type="ECO:0000256" key="3">
    <source>
        <dbReference type="HAMAP-Rule" id="MF_01589"/>
    </source>
</evidence>
<dbReference type="Pfam" id="PF13649">
    <property type="entry name" value="Methyltransf_25"/>
    <property type="match status" value="1"/>
</dbReference>
<dbReference type="InterPro" id="IPR029063">
    <property type="entry name" value="SAM-dependent_MTases_sf"/>
</dbReference>
<comment type="subunit">
    <text evidence="3">Homodimer.</text>
</comment>
<dbReference type="NCBIfam" id="TIGR00740">
    <property type="entry name" value="carboxy-S-adenosyl-L-methionine synthase CmoA"/>
    <property type="match status" value="1"/>
</dbReference>
<feature type="binding site" evidence="3 4">
    <location>
        <begin position="70"/>
        <end position="72"/>
    </location>
    <ligand>
        <name>S-adenosyl-L-methionine</name>
        <dbReference type="ChEBI" id="CHEBI:59789"/>
    </ligand>
</feature>
<accession>A0AAT9G4L1</accession>
<evidence type="ECO:0000256" key="2">
    <source>
        <dbReference type="ARBA" id="ARBA00022691"/>
    </source>
</evidence>
<dbReference type="InterPro" id="IPR005271">
    <property type="entry name" value="CmoA"/>
</dbReference>
<comment type="function">
    <text evidence="3">Catalyzes the conversion of S-adenosyl-L-methionine (SAM) to carboxy-S-adenosyl-L-methionine (Cx-SAM).</text>
</comment>
<evidence type="ECO:0000259" key="5">
    <source>
        <dbReference type="Pfam" id="PF13649"/>
    </source>
</evidence>
<reference evidence="6" key="1">
    <citation type="journal article" date="2023" name="Front. Microbiol.">
        <title>Genome analysis of Candidatus Aschnera chinzeii, the bacterial endosymbiont of the blood-sucking bat fly Penicillidia jenynsii (Insecta: Diptera: Nycteribiidae).</title>
        <authorList>
            <person name="Koga R."/>
            <person name="Moriyama M."/>
            <person name="Nozaki T."/>
            <person name="Fukatsu T."/>
        </authorList>
    </citation>
    <scope>NUCLEOTIDE SEQUENCE</scope>
    <source>
        <strain evidence="6">Kw-01</strain>
    </source>
</reference>
<organism evidence="6">
    <name type="scientific">Candidatus Aschnera chinzeii</name>
    <dbReference type="NCBI Taxonomy" id="1485666"/>
    <lineage>
        <taxon>Bacteria</taxon>
        <taxon>Pseudomonadati</taxon>
        <taxon>Pseudomonadota</taxon>
        <taxon>Gammaproteobacteria</taxon>
        <taxon>Enterobacterales</taxon>
        <taxon>Enterobacteriaceae</taxon>
        <taxon>Candidatus Aschnera</taxon>
    </lineage>
</organism>
<name>A0AAT9G4L1_9ENTR</name>
<dbReference type="PANTHER" id="PTHR43861">
    <property type="entry name" value="TRANS-ACONITATE 2-METHYLTRANSFERASE-RELATED"/>
    <property type="match status" value="1"/>
</dbReference>
<keyword evidence="2 3" id="KW-0949">S-adenosyl-L-methionine</keyword>
<dbReference type="SUPFAM" id="SSF53335">
    <property type="entry name" value="S-adenosyl-L-methionine-dependent methyltransferases"/>
    <property type="match status" value="1"/>
</dbReference>
<feature type="domain" description="Methyltransferase" evidence="5">
    <location>
        <begin position="66"/>
        <end position="164"/>
    </location>
</feature>
<gene>
    <name evidence="3 6" type="primary">cmoA</name>
    <name evidence="6" type="ORF">ACHINZ_3340</name>
</gene>
<comment type="caution">
    <text evidence="3">Lacks conserved residue(s) required for the propagation of feature annotation.</text>
</comment>
<reference evidence="6" key="2">
    <citation type="submission" date="2023-10" db="EMBL/GenBank/DDBJ databases">
        <authorList>
            <person name="Koga R."/>
            <person name="Fukatsu T."/>
        </authorList>
    </citation>
    <scope>NUCLEOTIDE SEQUENCE</scope>
    <source>
        <strain evidence="6">Kw-01</strain>
    </source>
</reference>
<comment type="catalytic activity">
    <reaction evidence="3">
        <text>prephenate + S-adenosyl-L-methionine = carboxy-S-adenosyl-L-methionine + 3-phenylpyruvate + H2O</text>
        <dbReference type="Rhea" id="RHEA:51692"/>
        <dbReference type="ChEBI" id="CHEBI:15377"/>
        <dbReference type="ChEBI" id="CHEBI:18005"/>
        <dbReference type="ChEBI" id="CHEBI:29934"/>
        <dbReference type="ChEBI" id="CHEBI:59789"/>
        <dbReference type="ChEBI" id="CHEBI:134278"/>
    </reaction>
</comment>
<dbReference type="AlphaFoldDB" id="A0AAT9G4L1"/>
<dbReference type="GO" id="GO:0002098">
    <property type="term" value="P:tRNA wobble uridine modification"/>
    <property type="evidence" value="ECO:0007669"/>
    <property type="project" value="InterPro"/>
</dbReference>
<feature type="binding site" evidence="3 4">
    <location>
        <position position="138"/>
    </location>
    <ligand>
        <name>S-adenosyl-L-methionine</name>
        <dbReference type="ChEBI" id="CHEBI:59789"/>
    </ligand>
</feature>
<protein>
    <recommendedName>
        <fullName evidence="3">Carboxy-S-adenosyl-L-methionine synthase</fullName>
        <shortName evidence="3">Cx-SAM synthase</shortName>
        <ecNumber evidence="3">2.1.3.-</ecNumber>
    </recommendedName>
</protein>
<proteinExistence type="inferred from homology"/>
<keyword evidence="1 3" id="KW-0808">Transferase</keyword>
<dbReference type="NCBIfam" id="NF011995">
    <property type="entry name" value="PRK15451.1"/>
    <property type="match status" value="1"/>
</dbReference>
<comment type="similarity">
    <text evidence="3">Belongs to the class I-like SAM-binding methyltransferase superfamily. Cx-SAM synthase family.</text>
</comment>
<dbReference type="CDD" id="cd02440">
    <property type="entry name" value="AdoMet_MTases"/>
    <property type="match status" value="1"/>
</dbReference>
<feature type="binding site" evidence="3 4">
    <location>
        <begin position="95"/>
        <end position="96"/>
    </location>
    <ligand>
        <name>S-adenosyl-L-methionine</name>
        <dbReference type="ChEBI" id="CHEBI:59789"/>
    </ligand>
</feature>
<dbReference type="EMBL" id="AP028961">
    <property type="protein sequence ID" value="BET44662.1"/>
    <property type="molecule type" value="Genomic_DNA"/>
</dbReference>
<dbReference type="PIRSF" id="PIRSF006325">
    <property type="entry name" value="MeTrfase_bac"/>
    <property type="match status" value="1"/>
</dbReference>
<evidence type="ECO:0000313" key="6">
    <source>
        <dbReference type="EMBL" id="BET44662.1"/>
    </source>
</evidence>
<dbReference type="GO" id="GO:0016743">
    <property type="term" value="F:carboxyl- or carbamoyltransferase activity"/>
    <property type="evidence" value="ECO:0007669"/>
    <property type="project" value="UniProtKB-UniRule"/>
</dbReference>
<evidence type="ECO:0000256" key="4">
    <source>
        <dbReference type="PIRSR" id="PIRSR006325-1"/>
    </source>
</evidence>
<feature type="binding site" evidence="3 4">
    <location>
        <begin position="123"/>
        <end position="124"/>
    </location>
    <ligand>
        <name>S-adenosyl-L-methionine</name>
        <dbReference type="ChEBI" id="CHEBI:59789"/>
    </ligand>
</feature>
<dbReference type="Gene3D" id="3.40.50.150">
    <property type="entry name" value="Vaccinia Virus protein VP39"/>
    <property type="match status" value="1"/>
</dbReference>
<dbReference type="PANTHER" id="PTHR43861:SF2">
    <property type="entry name" value="CARBOXY-S-ADENOSYL-L-METHIONINE SYNTHASE"/>
    <property type="match status" value="1"/>
</dbReference>
<dbReference type="GO" id="GO:1904047">
    <property type="term" value="F:S-adenosyl-L-methionine binding"/>
    <property type="evidence" value="ECO:0007669"/>
    <property type="project" value="UniProtKB-UniRule"/>
</dbReference>
<sequence>MYKIFKTIKQDRLFNLSVANLGNWKFDKKVAAVFPSMVQRSIPGYINIITMIGMLAARYVKENSKIYDLGCSVGTAILSIQRNIKVKNCKIIAIDNSDAMIRLCKKYVYSNKSKIQIKIIQDDIFNVNISNASIVILNFTLQFIPIDMRQQLINRIYDGLIPGGILIMSEKFYFNNKVMNTLYCNMHYDYKKANGYSDLEIKQKKYMLKHMMYIDSINTHKNRLMLAGFRKYDLWFQCFNFGSILAFKD</sequence>
<evidence type="ECO:0000256" key="1">
    <source>
        <dbReference type="ARBA" id="ARBA00022679"/>
    </source>
</evidence>
<feature type="binding site" evidence="3 4">
    <location>
        <position position="45"/>
    </location>
    <ligand>
        <name>S-adenosyl-L-methionine</name>
        <dbReference type="ChEBI" id="CHEBI:59789"/>
    </ligand>
</feature>
<dbReference type="InterPro" id="IPR041698">
    <property type="entry name" value="Methyltransf_25"/>
</dbReference>
<dbReference type="EC" id="2.1.3.-" evidence="3"/>
<dbReference type="HAMAP" id="MF_01589">
    <property type="entry name" value="Cx_SAM_synthase"/>
    <property type="match status" value="1"/>
</dbReference>